<feature type="transmembrane region" description="Helical" evidence="7">
    <location>
        <begin position="52"/>
        <end position="76"/>
    </location>
</feature>
<dbReference type="InterPro" id="IPR036640">
    <property type="entry name" value="ABC1_TM_sf"/>
</dbReference>
<feature type="transmembrane region" description="Helical" evidence="7">
    <location>
        <begin position="278"/>
        <end position="296"/>
    </location>
</feature>
<dbReference type="Gene3D" id="3.40.50.300">
    <property type="entry name" value="P-loop containing nucleotide triphosphate hydrolases"/>
    <property type="match status" value="1"/>
</dbReference>
<dbReference type="InterPro" id="IPR003439">
    <property type="entry name" value="ABC_transporter-like_ATP-bd"/>
</dbReference>
<name>A0ABM6LI50_9BACI</name>
<dbReference type="GO" id="GO:0005524">
    <property type="term" value="F:ATP binding"/>
    <property type="evidence" value="ECO:0007669"/>
    <property type="project" value="UniProtKB-KW"/>
</dbReference>
<accession>A0ABM6LI50</accession>
<keyword evidence="6 7" id="KW-0472">Membrane</keyword>
<evidence type="ECO:0000256" key="4">
    <source>
        <dbReference type="ARBA" id="ARBA00022840"/>
    </source>
</evidence>
<keyword evidence="5 7" id="KW-1133">Transmembrane helix</keyword>
<evidence type="ECO:0000256" key="3">
    <source>
        <dbReference type="ARBA" id="ARBA00022741"/>
    </source>
</evidence>
<dbReference type="CDD" id="cd18548">
    <property type="entry name" value="ABC_6TM_Tm287_like"/>
    <property type="match status" value="1"/>
</dbReference>
<dbReference type="InterPro" id="IPR011527">
    <property type="entry name" value="ABC1_TM_dom"/>
</dbReference>
<evidence type="ECO:0000259" key="8">
    <source>
        <dbReference type="PROSITE" id="PS50893"/>
    </source>
</evidence>
<dbReference type="PROSITE" id="PS50893">
    <property type="entry name" value="ABC_TRANSPORTER_2"/>
    <property type="match status" value="1"/>
</dbReference>
<dbReference type="PROSITE" id="PS50929">
    <property type="entry name" value="ABC_TM1F"/>
    <property type="match status" value="1"/>
</dbReference>
<dbReference type="PANTHER" id="PTHR43394:SF1">
    <property type="entry name" value="ATP-BINDING CASSETTE SUB-FAMILY B MEMBER 10, MITOCHONDRIAL"/>
    <property type="match status" value="1"/>
</dbReference>
<dbReference type="SUPFAM" id="SSF52540">
    <property type="entry name" value="P-loop containing nucleoside triphosphate hydrolases"/>
    <property type="match status" value="1"/>
</dbReference>
<evidence type="ECO:0000256" key="6">
    <source>
        <dbReference type="ARBA" id="ARBA00023136"/>
    </source>
</evidence>
<feature type="domain" description="ABC transmembrane type-1" evidence="9">
    <location>
        <begin position="16"/>
        <end position="298"/>
    </location>
</feature>
<evidence type="ECO:0000259" key="9">
    <source>
        <dbReference type="PROSITE" id="PS50929"/>
    </source>
</evidence>
<dbReference type="InterPro" id="IPR017871">
    <property type="entry name" value="ABC_transporter-like_CS"/>
</dbReference>
<dbReference type="InterPro" id="IPR003593">
    <property type="entry name" value="AAA+_ATPase"/>
</dbReference>
<dbReference type="PROSITE" id="PS00211">
    <property type="entry name" value="ABC_TRANSPORTER_1"/>
    <property type="match status" value="1"/>
</dbReference>
<gene>
    <name evidence="10" type="ORF">S101395_02467</name>
</gene>
<protein>
    <submittedName>
        <fullName evidence="10">Lipid A export ATP-binding/permease protein MsbA</fullName>
    </submittedName>
</protein>
<feature type="transmembrane region" description="Helical" evidence="7">
    <location>
        <begin position="12"/>
        <end position="32"/>
    </location>
</feature>
<evidence type="ECO:0000256" key="1">
    <source>
        <dbReference type="ARBA" id="ARBA00004651"/>
    </source>
</evidence>
<feature type="domain" description="ABC transporter" evidence="8">
    <location>
        <begin position="332"/>
        <end position="567"/>
    </location>
</feature>
<dbReference type="PANTHER" id="PTHR43394">
    <property type="entry name" value="ATP-DEPENDENT PERMEASE MDL1, MITOCHONDRIAL"/>
    <property type="match status" value="1"/>
</dbReference>
<reference evidence="10 11" key="1">
    <citation type="submission" date="2017-06" db="EMBL/GenBank/DDBJ databases">
        <title>Genome sequence of Bacillus sonorensis strain SRCM101395.</title>
        <authorList>
            <person name="Cho S.H."/>
        </authorList>
    </citation>
    <scope>NUCLEOTIDE SEQUENCE [LARGE SCALE GENOMIC DNA]</scope>
    <source>
        <strain evidence="10 11">SRCM101395</strain>
    </source>
</reference>
<dbReference type="SMART" id="SM00382">
    <property type="entry name" value="AAA"/>
    <property type="match status" value="1"/>
</dbReference>
<dbReference type="RefSeq" id="WP_006637179.1">
    <property type="nucleotide sequence ID" value="NZ_BORD01000006.1"/>
</dbReference>
<sequence>MISLLKYLKPYKLQVIFVALFTLLGSLLELYLPTLMADVVDVGIVNSDITYILKTGVWMVACSLLAILMTIAKAFFASKAALAFGRDIRRELFVKVEHYSMDEFGKVGSSSLITRTTNDVKQIQDVLNMMLSLMTRAPLMLMGGIVLAVYRDAKLSLIFVAALPILAGLIFLITRKAVPLFGVLQKKTDRLNLVLREGLTGVRVIRAFNRVDDEKERFRQANQEFRDTGIAVNRIMAFLFPVMMIMMNFTNIAIVWFGGIRIDQGSLQVGNLMAFLQYASMILIALIMLAMTFVMIPRAQASASRINEVLMSNPNMTDSTRPAENTGLHGYVEFQDVTFRYAGAEKPVLENISFQAKPGETTAIIGSTGAGKTTILQLIPRFFDVEKGAVLVNGIDIRKIPQKDLREKIGYVPQKASLFSGTIKENIRFGKEDATDEEVLEALETAQASEFVNDKENGIDSNIEQAGANLSGGQKQRLSIARALVRKPEIYLFDDSFSALDYKTDQKLRKALQETTADAAVIIVAQRVSTIMDADQIIVLNEGKIAGIGTHQQLLAENSIYQEIVASQQSEEESA</sequence>
<evidence type="ECO:0000256" key="5">
    <source>
        <dbReference type="ARBA" id="ARBA00022989"/>
    </source>
</evidence>
<evidence type="ECO:0000313" key="11">
    <source>
        <dbReference type="Proteomes" id="UP000196877"/>
    </source>
</evidence>
<keyword evidence="4 10" id="KW-0067">ATP-binding</keyword>
<evidence type="ECO:0000256" key="2">
    <source>
        <dbReference type="ARBA" id="ARBA00022692"/>
    </source>
</evidence>
<keyword evidence="3" id="KW-0547">Nucleotide-binding</keyword>
<dbReference type="Pfam" id="PF00664">
    <property type="entry name" value="ABC_membrane"/>
    <property type="match status" value="1"/>
</dbReference>
<dbReference type="InterPro" id="IPR039421">
    <property type="entry name" value="Type_1_exporter"/>
</dbReference>
<proteinExistence type="predicted"/>
<dbReference type="SUPFAM" id="SSF90123">
    <property type="entry name" value="ABC transporter transmembrane region"/>
    <property type="match status" value="1"/>
</dbReference>
<evidence type="ECO:0000313" key="10">
    <source>
        <dbReference type="EMBL" id="ASB88974.1"/>
    </source>
</evidence>
<dbReference type="EMBL" id="CP021920">
    <property type="protein sequence ID" value="ASB88974.1"/>
    <property type="molecule type" value="Genomic_DNA"/>
</dbReference>
<feature type="transmembrane region" description="Helical" evidence="7">
    <location>
        <begin position="235"/>
        <end position="258"/>
    </location>
</feature>
<dbReference type="Pfam" id="PF00005">
    <property type="entry name" value="ABC_tran"/>
    <property type="match status" value="1"/>
</dbReference>
<dbReference type="Proteomes" id="UP000196877">
    <property type="component" value="Chromosome"/>
</dbReference>
<feature type="transmembrane region" description="Helical" evidence="7">
    <location>
        <begin position="156"/>
        <end position="174"/>
    </location>
</feature>
<keyword evidence="11" id="KW-1185">Reference proteome</keyword>
<dbReference type="InterPro" id="IPR027417">
    <property type="entry name" value="P-loop_NTPase"/>
</dbReference>
<comment type="subcellular location">
    <subcellularLocation>
        <location evidence="1">Cell membrane</location>
        <topology evidence="1">Multi-pass membrane protein</topology>
    </subcellularLocation>
</comment>
<dbReference type="GeneID" id="92853584"/>
<keyword evidence="2 7" id="KW-0812">Transmembrane</keyword>
<dbReference type="Gene3D" id="1.20.1560.10">
    <property type="entry name" value="ABC transporter type 1, transmembrane domain"/>
    <property type="match status" value="1"/>
</dbReference>
<feature type="transmembrane region" description="Helical" evidence="7">
    <location>
        <begin position="131"/>
        <end position="150"/>
    </location>
</feature>
<evidence type="ECO:0000256" key="7">
    <source>
        <dbReference type="SAM" id="Phobius"/>
    </source>
</evidence>
<organism evidence="10 11">
    <name type="scientific">Bacillus sonorensis</name>
    <dbReference type="NCBI Taxonomy" id="119858"/>
    <lineage>
        <taxon>Bacteria</taxon>
        <taxon>Bacillati</taxon>
        <taxon>Bacillota</taxon>
        <taxon>Bacilli</taxon>
        <taxon>Bacillales</taxon>
        <taxon>Bacillaceae</taxon>
        <taxon>Bacillus</taxon>
    </lineage>
</organism>